<sequence length="64" mass="7290">MKWSPGNYGKSLLAFCGQLGKNEFLLIRWFYRRFLLGDPMKEIVELICTDVGTNSPSGFFEPLG</sequence>
<evidence type="ECO:0000313" key="1">
    <source>
        <dbReference type="EMBL" id="TWB79165.1"/>
    </source>
</evidence>
<gene>
    <name evidence="1" type="ORF">FBZ95_1031017</name>
</gene>
<comment type="caution">
    <text evidence="1">The sequence shown here is derived from an EMBL/GenBank/DDBJ whole genome shotgun (WGS) entry which is preliminary data.</text>
</comment>
<proteinExistence type="predicted"/>
<dbReference type="EMBL" id="VITW01000003">
    <property type="protein sequence ID" value="TWB79165.1"/>
    <property type="molecule type" value="Genomic_DNA"/>
</dbReference>
<accession>A0A560I938</accession>
<dbReference type="Proteomes" id="UP000315914">
    <property type="component" value="Unassembled WGS sequence"/>
</dbReference>
<reference evidence="1 2" key="1">
    <citation type="submission" date="2019-06" db="EMBL/GenBank/DDBJ databases">
        <title>Genomic Encyclopedia of Type Strains, Phase IV (KMG-V): Genome sequencing to study the core and pangenomes of soil and plant-associated prokaryotes.</title>
        <authorList>
            <person name="Whitman W."/>
        </authorList>
    </citation>
    <scope>NUCLEOTIDE SEQUENCE [LARGE SCALE GENOMIC DNA]</scope>
    <source>
        <strain evidence="1 2">BR 10556</strain>
    </source>
</reference>
<evidence type="ECO:0000313" key="2">
    <source>
        <dbReference type="Proteomes" id="UP000315914"/>
    </source>
</evidence>
<organism evidence="1 2">
    <name type="scientific">Bradyrhizobium sacchari</name>
    <dbReference type="NCBI Taxonomy" id="1399419"/>
    <lineage>
        <taxon>Bacteria</taxon>
        <taxon>Pseudomonadati</taxon>
        <taxon>Pseudomonadota</taxon>
        <taxon>Alphaproteobacteria</taxon>
        <taxon>Hyphomicrobiales</taxon>
        <taxon>Nitrobacteraceae</taxon>
        <taxon>Bradyrhizobium</taxon>
    </lineage>
</organism>
<keyword evidence="2" id="KW-1185">Reference proteome</keyword>
<name>A0A560I938_9BRAD</name>
<dbReference type="AlphaFoldDB" id="A0A560I938"/>
<protein>
    <submittedName>
        <fullName evidence="1">Uncharacterized protein</fullName>
    </submittedName>
</protein>